<feature type="domain" description="Phosphatidylglycerol lysyltransferase C-terminal" evidence="7">
    <location>
        <begin position="232"/>
        <end position="429"/>
    </location>
</feature>
<name>A0A8J7D498_DESMC</name>
<comment type="subcellular location">
    <subcellularLocation>
        <location evidence="1">Cell membrane</location>
        <topology evidence="1">Multi-pass membrane protein</topology>
    </subcellularLocation>
</comment>
<evidence type="ECO:0000256" key="4">
    <source>
        <dbReference type="ARBA" id="ARBA00022989"/>
    </source>
</evidence>
<comment type="caution">
    <text evidence="8">The sequence shown here is derived from an EMBL/GenBank/DDBJ whole genome shotgun (WGS) entry which is preliminary data.</text>
</comment>
<keyword evidence="5 6" id="KW-0472">Membrane</keyword>
<dbReference type="EMBL" id="JADEXS010001183">
    <property type="protein sequence ID" value="MBE9027977.1"/>
    <property type="molecule type" value="Genomic_DNA"/>
</dbReference>
<feature type="transmembrane region" description="Helical" evidence="6">
    <location>
        <begin position="51"/>
        <end position="72"/>
    </location>
</feature>
<protein>
    <submittedName>
        <fullName evidence="8">DUF2156 domain-containing protein</fullName>
    </submittedName>
</protein>
<evidence type="ECO:0000313" key="9">
    <source>
        <dbReference type="Proteomes" id="UP000622533"/>
    </source>
</evidence>
<dbReference type="GO" id="GO:0016755">
    <property type="term" value="F:aminoacyltransferase activity"/>
    <property type="evidence" value="ECO:0007669"/>
    <property type="project" value="TreeGrafter"/>
</dbReference>
<dbReference type="PANTHER" id="PTHR34697">
    <property type="entry name" value="PHOSPHATIDYLGLYCEROL LYSYLTRANSFERASE"/>
    <property type="match status" value="1"/>
</dbReference>
<feature type="transmembrane region" description="Helical" evidence="6">
    <location>
        <begin position="104"/>
        <end position="120"/>
    </location>
</feature>
<keyword evidence="2" id="KW-1003">Cell membrane</keyword>
<keyword evidence="3 6" id="KW-0812">Transmembrane</keyword>
<evidence type="ECO:0000259" key="7">
    <source>
        <dbReference type="Pfam" id="PF09924"/>
    </source>
</evidence>
<evidence type="ECO:0000256" key="2">
    <source>
        <dbReference type="ARBA" id="ARBA00022475"/>
    </source>
</evidence>
<sequence length="433" mass="49116">MTNNLKTQIGLWSAAFLTGLVGVVNLLSAVTPNLYGRNQWLKEFLPFEIRASGHVFAALTGFVLLTLATNFLRRKKIAWLLTIGLLVISIFSHLLKGFDYEESLLSGVLLMQLILMRHIFTAQSDRPSIAQGVRVLIGALLFTLAYGTIGFYLLDGKFSENFNWREAVLQTLAMFFTEDNWGLQPKSRFGDFFANSIYIIAAVTITYAVFMLLQPVFWRNLVTQNERQKAKEIVEQYGCSSLAALTLLNDKSYYFSPAGKSVIAYVPKGRGAIALGDPIGPIEDRKETIVAFWQFCQRNDWYPAFYQTLPDDVELYKSLGFQVLKIGEEAIVDLKNFTLQGKAGKNFRPSINRLTKLGYRINFYQPPIDNDLLHLLKPVSDEWLKMVEGSEKHFSLGWYDEAYLRECGLVVVHSPEGQISAFANIIPEYRNHI</sequence>
<dbReference type="PANTHER" id="PTHR34697:SF2">
    <property type="entry name" value="PHOSPHATIDYLGLYCEROL LYSYLTRANSFERASE"/>
    <property type="match status" value="1"/>
</dbReference>
<evidence type="ECO:0000313" key="8">
    <source>
        <dbReference type="EMBL" id="MBE9027977.1"/>
    </source>
</evidence>
<accession>A0A8J7D498</accession>
<proteinExistence type="predicted"/>
<dbReference type="InterPro" id="IPR051211">
    <property type="entry name" value="PG_lysyltransferase"/>
</dbReference>
<organism evidence="8 9">
    <name type="scientific">Desmonostoc muscorum LEGE 12446</name>
    <dbReference type="NCBI Taxonomy" id="1828758"/>
    <lineage>
        <taxon>Bacteria</taxon>
        <taxon>Bacillati</taxon>
        <taxon>Cyanobacteriota</taxon>
        <taxon>Cyanophyceae</taxon>
        <taxon>Nostocales</taxon>
        <taxon>Nostocaceae</taxon>
        <taxon>Desmonostoc</taxon>
    </lineage>
</organism>
<feature type="transmembrane region" description="Helical" evidence="6">
    <location>
        <begin position="197"/>
        <end position="218"/>
    </location>
</feature>
<keyword evidence="4 6" id="KW-1133">Transmembrane helix</keyword>
<dbReference type="Pfam" id="PF09924">
    <property type="entry name" value="LPG_synthase_C"/>
    <property type="match status" value="1"/>
</dbReference>
<feature type="transmembrane region" description="Helical" evidence="6">
    <location>
        <begin position="79"/>
        <end position="98"/>
    </location>
</feature>
<dbReference type="AlphaFoldDB" id="A0A8J7D498"/>
<keyword evidence="9" id="KW-1185">Reference proteome</keyword>
<evidence type="ECO:0000256" key="3">
    <source>
        <dbReference type="ARBA" id="ARBA00022692"/>
    </source>
</evidence>
<dbReference type="Proteomes" id="UP000622533">
    <property type="component" value="Unassembled WGS sequence"/>
</dbReference>
<reference evidence="8" key="1">
    <citation type="submission" date="2020-10" db="EMBL/GenBank/DDBJ databases">
        <authorList>
            <person name="Castelo-Branco R."/>
            <person name="Eusebio N."/>
            <person name="Adriana R."/>
            <person name="Vieira A."/>
            <person name="Brugerolle De Fraissinette N."/>
            <person name="Rezende De Castro R."/>
            <person name="Schneider M.P."/>
            <person name="Vasconcelos V."/>
            <person name="Leao P.N."/>
        </authorList>
    </citation>
    <scope>NUCLEOTIDE SEQUENCE</scope>
    <source>
        <strain evidence="8">LEGE 12446</strain>
    </source>
</reference>
<feature type="transmembrane region" description="Helical" evidence="6">
    <location>
        <begin position="132"/>
        <end position="154"/>
    </location>
</feature>
<dbReference type="GO" id="GO:0055091">
    <property type="term" value="P:phospholipid homeostasis"/>
    <property type="evidence" value="ECO:0007669"/>
    <property type="project" value="TreeGrafter"/>
</dbReference>
<dbReference type="GO" id="GO:0005886">
    <property type="term" value="C:plasma membrane"/>
    <property type="evidence" value="ECO:0007669"/>
    <property type="project" value="UniProtKB-SubCell"/>
</dbReference>
<feature type="transmembrane region" description="Helical" evidence="6">
    <location>
        <begin position="9"/>
        <end position="31"/>
    </location>
</feature>
<dbReference type="InterPro" id="IPR024320">
    <property type="entry name" value="LPG_synthase_C"/>
</dbReference>
<gene>
    <name evidence="8" type="ORF">IQ276_37875</name>
</gene>
<evidence type="ECO:0000256" key="6">
    <source>
        <dbReference type="SAM" id="Phobius"/>
    </source>
</evidence>
<evidence type="ECO:0000256" key="5">
    <source>
        <dbReference type="ARBA" id="ARBA00023136"/>
    </source>
</evidence>
<evidence type="ECO:0000256" key="1">
    <source>
        <dbReference type="ARBA" id="ARBA00004651"/>
    </source>
</evidence>